<feature type="compositionally biased region" description="Polar residues" evidence="1">
    <location>
        <begin position="382"/>
        <end position="398"/>
    </location>
</feature>
<feature type="domain" description="Reverse transcriptase Ty1/copia-type" evidence="2">
    <location>
        <begin position="473"/>
        <end position="587"/>
    </location>
</feature>
<evidence type="ECO:0000313" key="4">
    <source>
        <dbReference type="Proteomes" id="UP000596661"/>
    </source>
</evidence>
<dbReference type="InterPro" id="IPR043502">
    <property type="entry name" value="DNA/RNA_pol_sf"/>
</dbReference>
<dbReference type="Gene3D" id="3.30.420.10">
    <property type="entry name" value="Ribonuclease H-like superfamily/Ribonuclease H"/>
    <property type="match status" value="1"/>
</dbReference>
<dbReference type="InterPro" id="IPR013103">
    <property type="entry name" value="RVT_2"/>
</dbReference>
<dbReference type="PANTHER" id="PTHR11439:SF467">
    <property type="entry name" value="INTEGRASE CATALYTIC DOMAIN-CONTAINING PROTEIN"/>
    <property type="match status" value="1"/>
</dbReference>
<dbReference type="CDD" id="cd09272">
    <property type="entry name" value="RNase_HI_RT_Ty1"/>
    <property type="match status" value="1"/>
</dbReference>
<reference evidence="3" key="2">
    <citation type="submission" date="2021-03" db="UniProtKB">
        <authorList>
            <consortium name="EnsemblPlants"/>
        </authorList>
    </citation>
    <scope>IDENTIFICATION</scope>
</reference>
<accession>A0A803PQB9</accession>
<dbReference type="EnsemblPlants" id="evm.model.05.412">
    <property type="protein sequence ID" value="cds.evm.model.05.412"/>
    <property type="gene ID" value="evm.TU.05.412"/>
</dbReference>
<dbReference type="Proteomes" id="UP000596661">
    <property type="component" value="Chromosome 5"/>
</dbReference>
<dbReference type="EMBL" id="UZAU01000420">
    <property type="status" value="NOT_ANNOTATED_CDS"/>
    <property type="molecule type" value="Genomic_DNA"/>
</dbReference>
<dbReference type="Gramene" id="evm.model.05.412">
    <property type="protein sequence ID" value="cds.evm.model.05.412"/>
    <property type="gene ID" value="evm.TU.05.412"/>
</dbReference>
<evidence type="ECO:0000259" key="2">
    <source>
        <dbReference type="Pfam" id="PF07727"/>
    </source>
</evidence>
<feature type="region of interest" description="Disordered" evidence="1">
    <location>
        <begin position="134"/>
        <end position="194"/>
    </location>
</feature>
<name>A0A803PQB9_CANSA</name>
<feature type="region of interest" description="Disordered" evidence="1">
    <location>
        <begin position="381"/>
        <end position="430"/>
    </location>
</feature>
<dbReference type="SUPFAM" id="SSF53098">
    <property type="entry name" value="Ribonuclease H-like"/>
    <property type="match status" value="1"/>
</dbReference>
<evidence type="ECO:0000256" key="1">
    <source>
        <dbReference type="SAM" id="MobiDB-lite"/>
    </source>
</evidence>
<dbReference type="InterPro" id="IPR012337">
    <property type="entry name" value="RNaseH-like_sf"/>
</dbReference>
<keyword evidence="4" id="KW-1185">Reference proteome</keyword>
<dbReference type="GO" id="GO:0003676">
    <property type="term" value="F:nucleic acid binding"/>
    <property type="evidence" value="ECO:0007669"/>
    <property type="project" value="InterPro"/>
</dbReference>
<dbReference type="PANTHER" id="PTHR11439">
    <property type="entry name" value="GAG-POL-RELATED RETROTRANSPOSON"/>
    <property type="match status" value="1"/>
</dbReference>
<organism evidence="3 4">
    <name type="scientific">Cannabis sativa</name>
    <name type="common">Hemp</name>
    <name type="synonym">Marijuana</name>
    <dbReference type="NCBI Taxonomy" id="3483"/>
    <lineage>
        <taxon>Eukaryota</taxon>
        <taxon>Viridiplantae</taxon>
        <taxon>Streptophyta</taxon>
        <taxon>Embryophyta</taxon>
        <taxon>Tracheophyta</taxon>
        <taxon>Spermatophyta</taxon>
        <taxon>Magnoliopsida</taxon>
        <taxon>eudicotyledons</taxon>
        <taxon>Gunneridae</taxon>
        <taxon>Pentapetalae</taxon>
        <taxon>rosids</taxon>
        <taxon>fabids</taxon>
        <taxon>Rosales</taxon>
        <taxon>Cannabaceae</taxon>
        <taxon>Cannabis</taxon>
    </lineage>
</organism>
<dbReference type="AlphaFoldDB" id="A0A803PQB9"/>
<proteinExistence type="predicted"/>
<sequence length="809" mass="90073">MMESIATEVMGCESSSSLWQALETLFGAHSCVKMDEYRTKIQTARKGAMSMADYLRQKRQWADVLALAGDPYLEKQLVSNILSGLDIEYLPIVLQVEARVSTTWQELQDTLLSFDSKLDRLTTLSGATKNLNLSSPSANLVATKPSGFPGNRGGHSGHASPGNRGSSNNQKGGRGPGRFRGRGGGRSNNSKPTCQVCGRYGHSAAYCYNRYDENYMGLDPSAGSSGLSGKGSQNGNNSGASAFVATPEMVEDGAWYVDSGASSHITADTNNMNQKSDYNGEETLTVGNEFQHSCPHTSAQNGRAERKHRHIVEMGLTLLAQAHMPLKFWWDSFQAAVYLINRLPTPVLKNHSPFKVVHEQPVCVSVPIWSSLFQSHKHKQPALSNSEVSVTPAASSQVPGEDIPDSNDQNQQDRIDKPYNSSQEPVPLAPSHRMITQAKAGIFKPKVYVGQSQWNCDNEEPTSVEEALRHKGWNGAILKATLVTWKFRNSKADSSLFFYKIPGLVIMVLIYVDDIIVTGNNSTKLNQFIDKLHAEFALKDLGPLHYFLGIEVHRDETGLYLNQGKYVKELLTRTEMLHLKPSSTPMTEPYWRPSYLTHTRPDLSFPVNKLSQFLQAPTSAHWTAAKRVLRYLKGTMYHRLHIKVLDRLAITGYSDADWACCPDDRRSVVGYCVYLGDTLVSWSSKKQVVVSRSSTESEYRALAQVSAEIAWIQALLKEFDFPLHYTPITWCDNMGASSLAANPVYHARTKHIELDVHFVRDKVLNKLLEVRYVPSSDQIADCLTKSLTNHRFHFLVDKLGVVETPPSLR</sequence>
<dbReference type="SUPFAM" id="SSF56672">
    <property type="entry name" value="DNA/RNA polymerases"/>
    <property type="match status" value="1"/>
</dbReference>
<protein>
    <recommendedName>
        <fullName evidence="2">Reverse transcriptase Ty1/copia-type domain-containing protein</fullName>
    </recommendedName>
</protein>
<dbReference type="Pfam" id="PF07727">
    <property type="entry name" value="RVT_2"/>
    <property type="match status" value="1"/>
</dbReference>
<evidence type="ECO:0000313" key="3">
    <source>
        <dbReference type="EnsemblPlants" id="cds.evm.model.05.412"/>
    </source>
</evidence>
<dbReference type="InterPro" id="IPR036397">
    <property type="entry name" value="RNaseH_sf"/>
</dbReference>
<reference evidence="3" key="1">
    <citation type="submission" date="2018-11" db="EMBL/GenBank/DDBJ databases">
        <authorList>
            <person name="Grassa J C."/>
        </authorList>
    </citation>
    <scope>NUCLEOTIDE SEQUENCE [LARGE SCALE GENOMIC DNA]</scope>
</reference>